<sequence>MAEFGKRIFLHGFLGLFAFSVLFAFATGERDLKDAQVRIEEVEEVRIVSDYFSSLRSFLWNADVGSVYEHVWPDMQFGWRIVVGSAIGFLGAAFGSVGGVGGGGIFVPMLTLIVGFDAKSAAPISKCMIMGAAASTVYYNLKRRHPTIDMPIIDYNLALLIQPMLMLGISIGVAFSVIFADWMVTLLLIFLFVATSTMAFFKGVEKWKKETIQKKEAATRLELNASQEALLKTPLLSSPSLFGQKMMDVPGDDEDEVPILENIQWRELGLLVFVWVAFLVLQIAKNNTETCSAWYWILNLLQIPVSVGVTLYEAVSLYKGKTVIASKGAEGMNLKVHQLVAYSFFGVLAGMVGGLLGLGGGFILGPLFLELGIPAQVSSATATFAMTFSASMSVIEYHLLHRFPVPYALYFMAVAILAALVGQHVVRKLINFLGRTSLIIFILAFTIFVSAIFLGGTGIANIFVKIHQKEYMGFENLCKA</sequence>
<dbReference type="InterPro" id="IPR002781">
    <property type="entry name" value="TM_pro_TauE-like"/>
</dbReference>
<dbReference type="PANTHER" id="PTHR14255">
    <property type="entry name" value="CEREBLON"/>
    <property type="match status" value="1"/>
</dbReference>
<keyword evidence="8" id="KW-1185">Reference proteome</keyword>
<feature type="transmembrane region" description="Helical" evidence="6">
    <location>
        <begin position="182"/>
        <end position="201"/>
    </location>
</feature>
<comment type="similarity">
    <text evidence="2">Belongs to the 4-toluene sulfonate uptake permease (TSUP) (TC 2.A.102) family.</text>
</comment>
<evidence type="ECO:0000313" key="7">
    <source>
        <dbReference type="EMBL" id="MCL7048237.1"/>
    </source>
</evidence>
<evidence type="ECO:0000256" key="1">
    <source>
        <dbReference type="ARBA" id="ARBA00004141"/>
    </source>
</evidence>
<feature type="transmembrane region" description="Helical" evidence="6">
    <location>
        <begin position="438"/>
        <end position="464"/>
    </location>
</feature>
<evidence type="ECO:0000256" key="3">
    <source>
        <dbReference type="ARBA" id="ARBA00022692"/>
    </source>
</evidence>
<name>A0AA42B1R3_PAPNU</name>
<feature type="transmembrane region" description="Helical" evidence="6">
    <location>
        <begin position="339"/>
        <end position="369"/>
    </location>
</feature>
<evidence type="ECO:0000256" key="2">
    <source>
        <dbReference type="ARBA" id="ARBA00009142"/>
    </source>
</evidence>
<dbReference type="Pfam" id="PF01925">
    <property type="entry name" value="TauE"/>
    <property type="match status" value="2"/>
</dbReference>
<keyword evidence="5 6" id="KW-0472">Membrane</keyword>
<dbReference type="AlphaFoldDB" id="A0AA42B1R3"/>
<evidence type="ECO:0000256" key="5">
    <source>
        <dbReference type="ARBA" id="ARBA00023136"/>
    </source>
</evidence>
<dbReference type="GO" id="GO:0031464">
    <property type="term" value="C:Cul4A-RING E3 ubiquitin ligase complex"/>
    <property type="evidence" value="ECO:0007669"/>
    <property type="project" value="TreeGrafter"/>
</dbReference>
<organism evidence="7 8">
    <name type="scientific">Papaver nudicaule</name>
    <name type="common">Iceland poppy</name>
    <dbReference type="NCBI Taxonomy" id="74823"/>
    <lineage>
        <taxon>Eukaryota</taxon>
        <taxon>Viridiplantae</taxon>
        <taxon>Streptophyta</taxon>
        <taxon>Embryophyta</taxon>
        <taxon>Tracheophyta</taxon>
        <taxon>Spermatophyta</taxon>
        <taxon>Magnoliopsida</taxon>
        <taxon>Ranunculales</taxon>
        <taxon>Papaveraceae</taxon>
        <taxon>Papaveroideae</taxon>
        <taxon>Papaver</taxon>
    </lineage>
</organism>
<feature type="transmembrane region" description="Helical" evidence="6">
    <location>
        <begin position="296"/>
        <end position="318"/>
    </location>
</feature>
<proteinExistence type="inferred from homology"/>
<reference evidence="7" key="1">
    <citation type="submission" date="2022-03" db="EMBL/GenBank/DDBJ databases">
        <title>A functionally conserved STORR gene fusion in Papaver species that diverged 16.8 million years ago.</title>
        <authorList>
            <person name="Catania T."/>
        </authorList>
    </citation>
    <scope>NUCLEOTIDE SEQUENCE</scope>
    <source>
        <strain evidence="7">S-191538</strain>
    </source>
</reference>
<comment type="subcellular location">
    <subcellularLocation>
        <location evidence="1">Membrane</location>
        <topology evidence="1">Multi-pass membrane protein</topology>
    </subcellularLocation>
</comment>
<evidence type="ECO:0008006" key="9">
    <source>
        <dbReference type="Google" id="ProtNLM"/>
    </source>
</evidence>
<dbReference type="PANTHER" id="PTHR14255:SF1">
    <property type="entry name" value="SULFITE EXPORTER TAUE_SAFE FAMILY PROTEIN 3"/>
    <property type="match status" value="1"/>
</dbReference>
<gene>
    <name evidence="7" type="ORF">MKW94_002677</name>
</gene>
<keyword evidence="4 6" id="KW-1133">Transmembrane helix</keyword>
<dbReference type="GO" id="GO:0016567">
    <property type="term" value="P:protein ubiquitination"/>
    <property type="evidence" value="ECO:0007669"/>
    <property type="project" value="TreeGrafter"/>
</dbReference>
<feature type="transmembrane region" description="Helical" evidence="6">
    <location>
        <begin position="268"/>
        <end position="284"/>
    </location>
</feature>
<evidence type="ECO:0000256" key="4">
    <source>
        <dbReference type="ARBA" id="ARBA00022989"/>
    </source>
</evidence>
<dbReference type="EMBL" id="JAJJMA010302336">
    <property type="protein sequence ID" value="MCL7048237.1"/>
    <property type="molecule type" value="Genomic_DNA"/>
</dbReference>
<keyword evidence="3 6" id="KW-0812">Transmembrane</keyword>
<accession>A0AA42B1R3</accession>
<evidence type="ECO:0000313" key="8">
    <source>
        <dbReference type="Proteomes" id="UP001177140"/>
    </source>
</evidence>
<dbReference type="GO" id="GO:0016020">
    <property type="term" value="C:membrane"/>
    <property type="evidence" value="ECO:0007669"/>
    <property type="project" value="UniProtKB-SubCell"/>
</dbReference>
<feature type="transmembrane region" description="Helical" evidence="6">
    <location>
        <begin position="407"/>
        <end position="426"/>
    </location>
</feature>
<feature type="transmembrane region" description="Helical" evidence="6">
    <location>
        <begin position="99"/>
        <end position="116"/>
    </location>
</feature>
<dbReference type="Proteomes" id="UP001177140">
    <property type="component" value="Unassembled WGS sequence"/>
</dbReference>
<feature type="transmembrane region" description="Helical" evidence="6">
    <location>
        <begin position="153"/>
        <end position="176"/>
    </location>
</feature>
<feature type="transmembrane region" description="Helical" evidence="6">
    <location>
        <begin position="375"/>
        <end position="395"/>
    </location>
</feature>
<protein>
    <recommendedName>
        <fullName evidence="9">Sulfite exporter TauE/SafE family protein</fullName>
    </recommendedName>
</protein>
<comment type="caution">
    <text evidence="7">The sequence shown here is derived from an EMBL/GenBank/DDBJ whole genome shotgun (WGS) entry which is preliminary data.</text>
</comment>
<evidence type="ECO:0000256" key="6">
    <source>
        <dbReference type="SAM" id="Phobius"/>
    </source>
</evidence>